<evidence type="ECO:0000256" key="1">
    <source>
        <dbReference type="SAM" id="MobiDB-lite"/>
    </source>
</evidence>
<evidence type="ECO:0000259" key="2">
    <source>
        <dbReference type="SMART" id="SM00470"/>
    </source>
</evidence>
<feature type="region of interest" description="Disordered" evidence="1">
    <location>
        <begin position="248"/>
        <end position="271"/>
    </location>
</feature>
<accession>A0A402BLI2</accession>
<dbReference type="AlphaFoldDB" id="A0A402BLI2"/>
<feature type="compositionally biased region" description="Basic and acidic residues" evidence="1">
    <location>
        <begin position="262"/>
        <end position="271"/>
    </location>
</feature>
<dbReference type="Proteomes" id="UP000287171">
    <property type="component" value="Unassembled WGS sequence"/>
</dbReference>
<organism evidence="3 4">
    <name type="scientific">Dictyobacter alpinus</name>
    <dbReference type="NCBI Taxonomy" id="2014873"/>
    <lineage>
        <taxon>Bacteria</taxon>
        <taxon>Bacillati</taxon>
        <taxon>Chloroflexota</taxon>
        <taxon>Ktedonobacteria</taxon>
        <taxon>Ktedonobacterales</taxon>
        <taxon>Dictyobacteraceae</taxon>
        <taxon>Dictyobacter</taxon>
    </lineage>
</organism>
<dbReference type="SUPFAM" id="SSF110849">
    <property type="entry name" value="ParB/Sulfiredoxin"/>
    <property type="match status" value="1"/>
</dbReference>
<dbReference type="RefSeq" id="WP_126632180.1">
    <property type="nucleotide sequence ID" value="NZ_BIFT01000004.1"/>
</dbReference>
<dbReference type="EMBL" id="BIFT01000004">
    <property type="protein sequence ID" value="GCE32192.1"/>
    <property type="molecule type" value="Genomic_DNA"/>
</dbReference>
<dbReference type="SMART" id="SM00470">
    <property type="entry name" value="ParB"/>
    <property type="match status" value="1"/>
</dbReference>
<gene>
    <name evidence="3" type="ORF">KDA_76760</name>
</gene>
<dbReference type="InterPro" id="IPR003115">
    <property type="entry name" value="ParB_N"/>
</dbReference>
<protein>
    <recommendedName>
        <fullName evidence="2">ParB-like N-terminal domain-containing protein</fullName>
    </recommendedName>
</protein>
<feature type="domain" description="ParB-like N-terminal" evidence="2">
    <location>
        <begin position="14"/>
        <end position="109"/>
    </location>
</feature>
<sequence>MQKLSLLPEDQPLVHIAPDALLALKDTHLEGADQAQRSLLPSHLNALLQSDPTTWPPITLTMTNQGALLLDGYHRTEAAKRLALPTIDATIRSFEHIEDAIEFAFQANLSHGQPSSAHTRSAYAYWLHMTYPDLPQTEIARRAGIKPSTVNVALKRRMQRTLQERQLTSSHIEERWEARQKQREQERAHAIRTYVRASKQLYTALRELDTPGNRYWALAETVSEEEKVILFRLFQFLQEFLKDNLPPNLLKELGTPARRTKSKDQGPTEEP</sequence>
<dbReference type="OrthoDB" id="1100724at2"/>
<proteinExistence type="predicted"/>
<dbReference type="Gene3D" id="3.90.1530.10">
    <property type="entry name" value="Conserved hypothetical protein from pyrococcus furiosus pfu- 392566-001, ParB domain"/>
    <property type="match status" value="1"/>
</dbReference>
<reference evidence="4" key="1">
    <citation type="submission" date="2018-12" db="EMBL/GenBank/DDBJ databases">
        <title>Tengunoibacter tsumagoiensis gen. nov., sp. nov., Dictyobacter kobayashii sp. nov., D. alpinus sp. nov., and D. joshuensis sp. nov. and description of Dictyobacteraceae fam. nov. within the order Ktedonobacterales isolated from Tengu-no-mugimeshi.</title>
        <authorList>
            <person name="Wang C.M."/>
            <person name="Zheng Y."/>
            <person name="Sakai Y."/>
            <person name="Toyoda A."/>
            <person name="Minakuchi Y."/>
            <person name="Abe K."/>
            <person name="Yokota A."/>
            <person name="Yabe S."/>
        </authorList>
    </citation>
    <scope>NUCLEOTIDE SEQUENCE [LARGE SCALE GENOMIC DNA]</scope>
    <source>
        <strain evidence="4">Uno16</strain>
    </source>
</reference>
<name>A0A402BLI2_9CHLR</name>
<evidence type="ECO:0000313" key="3">
    <source>
        <dbReference type="EMBL" id="GCE32192.1"/>
    </source>
</evidence>
<evidence type="ECO:0000313" key="4">
    <source>
        <dbReference type="Proteomes" id="UP000287171"/>
    </source>
</evidence>
<dbReference type="InterPro" id="IPR036086">
    <property type="entry name" value="ParB/Sulfiredoxin_sf"/>
</dbReference>
<comment type="caution">
    <text evidence="3">The sequence shown here is derived from an EMBL/GenBank/DDBJ whole genome shotgun (WGS) entry which is preliminary data.</text>
</comment>
<keyword evidence="4" id="KW-1185">Reference proteome</keyword>